<reference evidence="6" key="1">
    <citation type="submission" date="2023-07" db="EMBL/GenBank/DDBJ databases">
        <title>Thauera sp. CAU 1555 isolated from sand of Yaerae Beach.</title>
        <authorList>
            <person name="Kim W."/>
        </authorList>
    </citation>
    <scope>NUCLEOTIDE SEQUENCE [LARGE SCALE GENOMIC DNA]</scope>
    <source>
        <strain evidence="6">CAU 1555</strain>
    </source>
</reference>
<dbReference type="InterPro" id="IPR001789">
    <property type="entry name" value="Sig_transdc_resp-reg_receiver"/>
</dbReference>
<dbReference type="NCBIfam" id="TIGR00254">
    <property type="entry name" value="GGDEF"/>
    <property type="match status" value="1"/>
</dbReference>
<dbReference type="PROSITE" id="PS50883">
    <property type="entry name" value="EAL"/>
    <property type="match status" value="1"/>
</dbReference>
<dbReference type="SUPFAM" id="SSF55073">
    <property type="entry name" value="Nucleotide cyclase"/>
    <property type="match status" value="1"/>
</dbReference>
<dbReference type="Gene3D" id="3.20.20.450">
    <property type="entry name" value="EAL domain"/>
    <property type="match status" value="1"/>
</dbReference>
<dbReference type="Gene3D" id="3.30.70.270">
    <property type="match status" value="1"/>
</dbReference>
<evidence type="ECO:0000259" key="2">
    <source>
        <dbReference type="PROSITE" id="PS50110"/>
    </source>
</evidence>
<dbReference type="PROSITE" id="PS50110">
    <property type="entry name" value="RESPONSE_REGULATORY"/>
    <property type="match status" value="1"/>
</dbReference>
<evidence type="ECO:0000313" key="5">
    <source>
        <dbReference type="EMBL" id="MBD8502224.1"/>
    </source>
</evidence>
<evidence type="ECO:0000256" key="1">
    <source>
        <dbReference type="PROSITE-ProRule" id="PRU00169"/>
    </source>
</evidence>
<protein>
    <submittedName>
        <fullName evidence="5">EAL domain-containing protein</fullName>
    </submittedName>
</protein>
<name>A0ABR9B781_9RHOO</name>
<gene>
    <name evidence="5" type="ORF">IFO67_04970</name>
</gene>
<organism evidence="5 6">
    <name type="scientific">Thauera sedimentorum</name>
    <dbReference type="NCBI Taxonomy" id="2767595"/>
    <lineage>
        <taxon>Bacteria</taxon>
        <taxon>Pseudomonadati</taxon>
        <taxon>Pseudomonadota</taxon>
        <taxon>Betaproteobacteria</taxon>
        <taxon>Rhodocyclales</taxon>
        <taxon>Zoogloeaceae</taxon>
        <taxon>Thauera</taxon>
    </lineage>
</organism>
<accession>A0ABR9B781</accession>
<dbReference type="InterPro" id="IPR043128">
    <property type="entry name" value="Rev_trsase/Diguanyl_cyclase"/>
</dbReference>
<dbReference type="PANTHER" id="PTHR33121">
    <property type="entry name" value="CYCLIC DI-GMP PHOSPHODIESTERASE PDEF"/>
    <property type="match status" value="1"/>
</dbReference>
<dbReference type="InterPro" id="IPR021800">
    <property type="entry name" value="DUF3369"/>
</dbReference>
<dbReference type="Proteomes" id="UP000603602">
    <property type="component" value="Unassembled WGS sequence"/>
</dbReference>
<feature type="modified residue" description="4-aspartylphosphate" evidence="1">
    <location>
        <position position="99"/>
    </location>
</feature>
<keyword evidence="6" id="KW-1185">Reference proteome</keyword>
<dbReference type="CDD" id="cd01949">
    <property type="entry name" value="GGDEF"/>
    <property type="match status" value="1"/>
</dbReference>
<dbReference type="Pfam" id="PF00563">
    <property type="entry name" value="EAL"/>
    <property type="match status" value="1"/>
</dbReference>
<dbReference type="SUPFAM" id="SSF141868">
    <property type="entry name" value="EAL domain-like"/>
    <property type="match status" value="1"/>
</dbReference>
<keyword evidence="1" id="KW-0597">Phosphoprotein</keyword>
<feature type="domain" description="GGDEF" evidence="4">
    <location>
        <begin position="364"/>
        <end position="490"/>
    </location>
</feature>
<dbReference type="Gene3D" id="3.40.50.2300">
    <property type="match status" value="1"/>
</dbReference>
<dbReference type="EMBL" id="JACYTO010000001">
    <property type="protein sequence ID" value="MBD8502224.1"/>
    <property type="molecule type" value="Genomic_DNA"/>
</dbReference>
<dbReference type="SMART" id="SM00267">
    <property type="entry name" value="GGDEF"/>
    <property type="match status" value="1"/>
</dbReference>
<feature type="domain" description="Response regulatory" evidence="2">
    <location>
        <begin position="44"/>
        <end position="168"/>
    </location>
</feature>
<dbReference type="InterPro" id="IPR000160">
    <property type="entry name" value="GGDEF_dom"/>
</dbReference>
<dbReference type="InterPro" id="IPR011006">
    <property type="entry name" value="CheY-like_superfamily"/>
</dbReference>
<evidence type="ECO:0000259" key="3">
    <source>
        <dbReference type="PROSITE" id="PS50883"/>
    </source>
</evidence>
<dbReference type="InterPro" id="IPR050706">
    <property type="entry name" value="Cyclic-di-GMP_PDE-like"/>
</dbReference>
<proteinExistence type="predicted"/>
<dbReference type="SUPFAM" id="SSF52172">
    <property type="entry name" value="CheY-like"/>
    <property type="match status" value="1"/>
</dbReference>
<dbReference type="InterPro" id="IPR029787">
    <property type="entry name" value="Nucleotide_cyclase"/>
</dbReference>
<feature type="domain" description="EAL" evidence="3">
    <location>
        <begin position="499"/>
        <end position="753"/>
    </location>
</feature>
<dbReference type="CDD" id="cd01948">
    <property type="entry name" value="EAL"/>
    <property type="match status" value="1"/>
</dbReference>
<evidence type="ECO:0000313" key="6">
    <source>
        <dbReference type="Proteomes" id="UP000603602"/>
    </source>
</evidence>
<dbReference type="PROSITE" id="PS50887">
    <property type="entry name" value="GGDEF"/>
    <property type="match status" value="1"/>
</dbReference>
<dbReference type="InterPro" id="IPR035919">
    <property type="entry name" value="EAL_sf"/>
</dbReference>
<evidence type="ECO:0000259" key="4">
    <source>
        <dbReference type="PROSITE" id="PS50887"/>
    </source>
</evidence>
<dbReference type="SMART" id="SM00052">
    <property type="entry name" value="EAL"/>
    <property type="match status" value="1"/>
</dbReference>
<dbReference type="Pfam" id="PF11849">
    <property type="entry name" value="DUF3369"/>
    <property type="match status" value="1"/>
</dbReference>
<dbReference type="InterPro" id="IPR001633">
    <property type="entry name" value="EAL_dom"/>
</dbReference>
<comment type="caution">
    <text evidence="5">The sequence shown here is derived from an EMBL/GenBank/DDBJ whole genome shotgun (WGS) entry which is preliminary data.</text>
</comment>
<dbReference type="PANTHER" id="PTHR33121:SF71">
    <property type="entry name" value="OXYGEN SENSOR PROTEIN DOSP"/>
    <property type="match status" value="1"/>
</dbReference>
<dbReference type="Pfam" id="PF00990">
    <property type="entry name" value="GGDEF"/>
    <property type="match status" value="1"/>
</dbReference>
<sequence>MQTGIGKPGREQAELRHGDSVTDEFHYSDEILADDLADAPQVWRVLVVDDDPDVHASTRFALSGLRVVERPLELLHAHSAAEALVVLERERDIAVMLLDVVMEQEDAGLRLVDKVRAMPGLQNLRIILRTGQPGYAPEAETIARYDINDYKTKSELTRAKLFASLTAAVRSYEQLQRIEGGRRGLAQILDASHQLVSQEGLEAFAAGVITQLASFMGTQPDGVVCARKDEQETGSGAGYEIVAAAGRYSALMRCRPEALTGDPVVSLLRQCLDERRNVRTAHGISLHFPANGASFAAYVDTGRRVPEVDEQLLQMFCSHIALCGRNVKLMSRLSELAFRDQLVGLPNRVSFLQEVERRLDAGEEGLTVALVDIDHFGALNDLLGHRYGDMLLQDVARRLSAMAAGMGAVARVAGDVFGLAGSDALLGAERIAALFAQPFEIEGGEQRISASIGLVRAERGGDAASLLKDAYIALKRAKSEGMGRCAYFSPEVGVETRERTRLLHGLRDAFQHERLFLAYQPQVDLASGRVLGFEALLRWRNDDGTFVPPDRFIPLAEQSGLIVPIGQWVLRSALHVLAVLDREGFPGLRAAVNVSVVQFREPQFVESVDRALADTGMSADRLELEVTESVCVLGQESVAVQLGALTRRGIQVAIDDFGTGFSSLSYLDRLGADRLKIDRSFVQSLEQECGGARIAEMMIALARRLGMRSIAEGIETEAQRQRLAELGCDEGQGYLFGRPMALDDFKAWLKAWQPGIA</sequence>